<protein>
    <submittedName>
        <fullName evidence="1">Uncharacterized protein</fullName>
    </submittedName>
</protein>
<organism evidence="1 2">
    <name type="scientific">Xylocopa violacea</name>
    <name type="common">Violet carpenter bee</name>
    <name type="synonym">Apis violacea</name>
    <dbReference type="NCBI Taxonomy" id="135666"/>
    <lineage>
        <taxon>Eukaryota</taxon>
        <taxon>Metazoa</taxon>
        <taxon>Ecdysozoa</taxon>
        <taxon>Arthropoda</taxon>
        <taxon>Hexapoda</taxon>
        <taxon>Insecta</taxon>
        <taxon>Pterygota</taxon>
        <taxon>Neoptera</taxon>
        <taxon>Endopterygota</taxon>
        <taxon>Hymenoptera</taxon>
        <taxon>Apocrita</taxon>
        <taxon>Aculeata</taxon>
        <taxon>Apoidea</taxon>
        <taxon>Anthophila</taxon>
        <taxon>Apidae</taxon>
        <taxon>Xylocopa</taxon>
        <taxon>Xylocopa</taxon>
    </lineage>
</organism>
<keyword evidence="2" id="KW-1185">Reference proteome</keyword>
<sequence length="81" mass="9349">MHCHLIRAHCWCARGTRKQRGKTWPRRCSLAAPLKKMRRVSCLKSVQFVEQIITLPSTSSLKNVSPPLQPSLSVLITYYRK</sequence>
<gene>
    <name evidence="1" type="ORF">XYLVIOL_LOCUS8976</name>
</gene>
<evidence type="ECO:0000313" key="1">
    <source>
        <dbReference type="EMBL" id="CAL7948606.1"/>
    </source>
</evidence>
<accession>A0ABP1P7P4</accession>
<dbReference type="EMBL" id="CAXAJV020001299">
    <property type="protein sequence ID" value="CAL7948606.1"/>
    <property type="molecule type" value="Genomic_DNA"/>
</dbReference>
<reference evidence="1 2" key="1">
    <citation type="submission" date="2024-08" db="EMBL/GenBank/DDBJ databases">
        <authorList>
            <person name="Will J Nash"/>
            <person name="Angela Man"/>
            <person name="Seanna McTaggart"/>
            <person name="Kendall Baker"/>
            <person name="Tom Barker"/>
            <person name="Leah Catchpole"/>
            <person name="Alex Durrant"/>
            <person name="Karim Gharbi"/>
            <person name="Naomi Irish"/>
            <person name="Gemy Kaithakottil"/>
            <person name="Debby Ku"/>
            <person name="Aaliyah Providence"/>
            <person name="Felix Shaw"/>
            <person name="David Swarbreck"/>
            <person name="Chris Watkins"/>
            <person name="Ann M. McCartney"/>
            <person name="Giulio Formenti"/>
            <person name="Alice Mouton"/>
            <person name="Noel Vella"/>
            <person name="Bjorn M von Reumont"/>
            <person name="Adriana Vella"/>
            <person name="Wilfried Haerty"/>
        </authorList>
    </citation>
    <scope>NUCLEOTIDE SEQUENCE [LARGE SCALE GENOMIC DNA]</scope>
</reference>
<evidence type="ECO:0000313" key="2">
    <source>
        <dbReference type="Proteomes" id="UP001642520"/>
    </source>
</evidence>
<proteinExistence type="predicted"/>
<name>A0ABP1P7P4_XYLVO</name>
<dbReference type="Proteomes" id="UP001642520">
    <property type="component" value="Unassembled WGS sequence"/>
</dbReference>
<comment type="caution">
    <text evidence="1">The sequence shown here is derived from an EMBL/GenBank/DDBJ whole genome shotgun (WGS) entry which is preliminary data.</text>
</comment>